<dbReference type="Gene3D" id="3.40.50.720">
    <property type="entry name" value="NAD(P)-binding Rossmann-like Domain"/>
    <property type="match status" value="1"/>
</dbReference>
<dbReference type="Pfam" id="PF08240">
    <property type="entry name" value="ADH_N"/>
    <property type="match status" value="1"/>
</dbReference>
<dbReference type="GO" id="GO:0016651">
    <property type="term" value="F:oxidoreductase activity, acting on NAD(P)H"/>
    <property type="evidence" value="ECO:0007669"/>
    <property type="project" value="InterPro"/>
</dbReference>
<feature type="domain" description="Enoyl reductase (ER)" evidence="5">
    <location>
        <begin position="25"/>
        <end position="343"/>
    </location>
</feature>
<evidence type="ECO:0000256" key="3">
    <source>
        <dbReference type="ARBA" id="ARBA00022857"/>
    </source>
</evidence>
<dbReference type="Gene3D" id="3.90.180.10">
    <property type="entry name" value="Medium-chain alcohol dehydrogenases, catalytic domain"/>
    <property type="match status" value="1"/>
</dbReference>
<dbReference type="InterPro" id="IPR036291">
    <property type="entry name" value="NAD(P)-bd_dom_sf"/>
</dbReference>
<evidence type="ECO:0000313" key="7">
    <source>
        <dbReference type="Proteomes" id="UP000745764"/>
    </source>
</evidence>
<dbReference type="SMART" id="SM00829">
    <property type="entry name" value="PKS_ER"/>
    <property type="match status" value="1"/>
</dbReference>
<evidence type="ECO:0000256" key="1">
    <source>
        <dbReference type="ARBA" id="ARBA00008072"/>
    </source>
</evidence>
<evidence type="ECO:0000256" key="2">
    <source>
        <dbReference type="ARBA" id="ARBA00011245"/>
    </source>
</evidence>
<evidence type="ECO:0000256" key="4">
    <source>
        <dbReference type="ARBA" id="ARBA00023002"/>
    </source>
</evidence>
<dbReference type="EMBL" id="CAINUL010000010">
    <property type="protein sequence ID" value="CAD0111491.1"/>
    <property type="molecule type" value="Genomic_DNA"/>
</dbReference>
<dbReference type="SUPFAM" id="SSF51735">
    <property type="entry name" value="NAD(P)-binding Rossmann-fold domains"/>
    <property type="match status" value="1"/>
</dbReference>
<gene>
    <name evidence="6" type="ORF">AWRI4620_LOCUS5746</name>
</gene>
<keyword evidence="4" id="KW-0560">Oxidoreductase</keyword>
<protein>
    <recommendedName>
        <fullName evidence="5">Enoyl reductase (ER) domain-containing protein</fullName>
    </recommendedName>
</protein>
<dbReference type="AlphaFoldDB" id="A0A9N8KPR9"/>
<dbReference type="Proteomes" id="UP000745764">
    <property type="component" value="Unassembled WGS sequence"/>
</dbReference>
<dbReference type="SUPFAM" id="SSF50129">
    <property type="entry name" value="GroES-like"/>
    <property type="match status" value="1"/>
</dbReference>
<comment type="caution">
    <text evidence="6">The sequence shown here is derived from an EMBL/GenBank/DDBJ whole genome shotgun (WGS) entry which is preliminary data.</text>
</comment>
<dbReference type="InterPro" id="IPR011032">
    <property type="entry name" value="GroES-like_sf"/>
</dbReference>
<sequence length="348" mass="37540">IDDPSRLTAPPPAQSHNALKVSHDGRAYLDSDCPLPKLNAEDILVKVAYVALNPVDGKSVDMSPTEGAVIGCDFAGEVVVSSTLRDDIVEGTLVFGCVFGNNPIYTDNGAFAEYVAVPARLVFRVPSGMPLQSAVTLGLGLATVGLALFHGMDLPGKPWSPAEKAVSVLILKVAGFRPITTSSSHSFGRLKDLGAVATFDYHSPTCGADIREFTNDNLAFALDCHSDSGSMAICYEAIGSQGGQYMALNPFPLRVHRRRSIRPDWVFMFTQFSQAISWKRPYYCDPQPEDKAFAVMWYEQVQHLLDGGKISPPLYKEMNGGLAAVVDGMESLIKGKVAGHKLVYAVGR</sequence>
<proteinExistence type="inferred from homology"/>
<keyword evidence="7" id="KW-1185">Reference proteome</keyword>
<dbReference type="InterPro" id="IPR047122">
    <property type="entry name" value="Trans-enoyl_RdTase-like"/>
</dbReference>
<dbReference type="OrthoDB" id="48317at2759"/>
<dbReference type="InterPro" id="IPR013154">
    <property type="entry name" value="ADH-like_N"/>
</dbReference>
<accession>A0A9N8KPR9</accession>
<dbReference type="InterPro" id="IPR020843">
    <property type="entry name" value="ER"/>
</dbReference>
<organism evidence="6 7">
    <name type="scientific">Aureobasidium uvarum</name>
    <dbReference type="NCBI Taxonomy" id="2773716"/>
    <lineage>
        <taxon>Eukaryota</taxon>
        <taxon>Fungi</taxon>
        <taxon>Dikarya</taxon>
        <taxon>Ascomycota</taxon>
        <taxon>Pezizomycotina</taxon>
        <taxon>Dothideomycetes</taxon>
        <taxon>Dothideomycetidae</taxon>
        <taxon>Dothideales</taxon>
        <taxon>Saccotheciaceae</taxon>
        <taxon>Aureobasidium</taxon>
    </lineage>
</organism>
<evidence type="ECO:0000259" key="5">
    <source>
        <dbReference type="SMART" id="SM00829"/>
    </source>
</evidence>
<comment type="similarity">
    <text evidence="1">Belongs to the zinc-containing alcohol dehydrogenase family.</text>
</comment>
<dbReference type="PANTHER" id="PTHR45348">
    <property type="entry name" value="HYPOTHETICAL OXIDOREDUCTASE (EUROFUNG)"/>
    <property type="match status" value="1"/>
</dbReference>
<keyword evidence="3" id="KW-0521">NADP</keyword>
<evidence type="ECO:0000313" key="6">
    <source>
        <dbReference type="EMBL" id="CAD0111491.1"/>
    </source>
</evidence>
<dbReference type="PANTHER" id="PTHR45348:SF6">
    <property type="entry name" value="TRANS-ENOYL REDUCTASE APDC"/>
    <property type="match status" value="1"/>
</dbReference>
<name>A0A9N8KPR9_9PEZI</name>
<comment type="subunit">
    <text evidence="2">Monomer.</text>
</comment>
<feature type="non-terminal residue" evidence="6">
    <location>
        <position position="348"/>
    </location>
</feature>
<dbReference type="CDD" id="cd08249">
    <property type="entry name" value="enoyl_reductase_like"/>
    <property type="match status" value="1"/>
</dbReference>
<reference evidence="6" key="1">
    <citation type="submission" date="2020-06" db="EMBL/GenBank/DDBJ databases">
        <authorList>
            <person name="Onetto C."/>
        </authorList>
    </citation>
    <scope>NUCLEOTIDE SEQUENCE</scope>
</reference>